<dbReference type="Gene3D" id="3.40.50.300">
    <property type="entry name" value="P-loop containing nucleotide triphosphate hydrolases"/>
    <property type="match status" value="1"/>
</dbReference>
<dbReference type="HAMAP" id="MF_00328">
    <property type="entry name" value="Guanylate_kinase"/>
    <property type="match status" value="1"/>
</dbReference>
<keyword evidence="9" id="KW-0963">Cytoplasm</keyword>
<protein>
    <recommendedName>
        <fullName evidence="3 9">Guanylate kinase</fullName>
        <ecNumber evidence="2 9">2.7.4.8</ecNumber>
    </recommendedName>
    <alternativeName>
        <fullName evidence="8 9">GMP kinase</fullName>
    </alternativeName>
</protein>
<name>A0A6I6D7R6_9GAMM</name>
<dbReference type="PROSITE" id="PS50052">
    <property type="entry name" value="GUANYLATE_KINASE_2"/>
    <property type="match status" value="1"/>
</dbReference>
<dbReference type="InterPro" id="IPR027417">
    <property type="entry name" value="P-loop_NTPase"/>
</dbReference>
<dbReference type="KEGG" id="ghl:GM160_00130"/>
<dbReference type="InterPro" id="IPR008145">
    <property type="entry name" value="GK/Ca_channel_bsu"/>
</dbReference>
<dbReference type="Proteomes" id="UP000427716">
    <property type="component" value="Chromosome"/>
</dbReference>
<accession>A0A6I6D7R6</accession>
<dbReference type="Pfam" id="PF00625">
    <property type="entry name" value="Guanylate_kin"/>
    <property type="match status" value="1"/>
</dbReference>
<dbReference type="Gene3D" id="3.30.63.10">
    <property type="entry name" value="Guanylate Kinase phosphate binding domain"/>
    <property type="match status" value="1"/>
</dbReference>
<dbReference type="GO" id="GO:0005524">
    <property type="term" value="F:ATP binding"/>
    <property type="evidence" value="ECO:0007669"/>
    <property type="project" value="UniProtKB-UniRule"/>
</dbReference>
<organism evidence="11 12">
    <name type="scientific">Guyparkeria halophila</name>
    <dbReference type="NCBI Taxonomy" id="47960"/>
    <lineage>
        <taxon>Bacteria</taxon>
        <taxon>Pseudomonadati</taxon>
        <taxon>Pseudomonadota</taxon>
        <taxon>Gammaproteobacteria</taxon>
        <taxon>Chromatiales</taxon>
        <taxon>Thioalkalibacteraceae</taxon>
        <taxon>Guyparkeria</taxon>
    </lineage>
</organism>
<evidence type="ECO:0000313" key="12">
    <source>
        <dbReference type="Proteomes" id="UP000427716"/>
    </source>
</evidence>
<evidence type="ECO:0000256" key="9">
    <source>
        <dbReference type="HAMAP-Rule" id="MF_00328"/>
    </source>
</evidence>
<evidence type="ECO:0000256" key="1">
    <source>
        <dbReference type="ARBA" id="ARBA00005790"/>
    </source>
</evidence>
<proteinExistence type="inferred from homology"/>
<comment type="function">
    <text evidence="9">Essential for recycling GMP and indirectly, cGMP.</text>
</comment>
<dbReference type="GO" id="GO:0005829">
    <property type="term" value="C:cytosol"/>
    <property type="evidence" value="ECO:0007669"/>
    <property type="project" value="TreeGrafter"/>
</dbReference>
<dbReference type="SMART" id="SM00072">
    <property type="entry name" value="GuKc"/>
    <property type="match status" value="1"/>
</dbReference>
<comment type="catalytic activity">
    <reaction evidence="9">
        <text>GMP + ATP = GDP + ADP</text>
        <dbReference type="Rhea" id="RHEA:20780"/>
        <dbReference type="ChEBI" id="CHEBI:30616"/>
        <dbReference type="ChEBI" id="CHEBI:58115"/>
        <dbReference type="ChEBI" id="CHEBI:58189"/>
        <dbReference type="ChEBI" id="CHEBI:456216"/>
        <dbReference type="EC" id="2.7.4.8"/>
    </reaction>
</comment>
<evidence type="ECO:0000256" key="2">
    <source>
        <dbReference type="ARBA" id="ARBA00012961"/>
    </source>
</evidence>
<dbReference type="EMBL" id="CP046415">
    <property type="protein sequence ID" value="QGT77412.1"/>
    <property type="molecule type" value="Genomic_DNA"/>
</dbReference>
<reference evidence="11 12" key="1">
    <citation type="submission" date="2019-11" db="EMBL/GenBank/DDBJ databases">
        <authorList>
            <person name="Zhang J."/>
            <person name="Sun C."/>
        </authorList>
    </citation>
    <scope>NUCLEOTIDE SEQUENCE [LARGE SCALE GENOMIC DNA]</scope>
    <source>
        <strain evidence="12">sp2</strain>
    </source>
</reference>
<evidence type="ECO:0000256" key="7">
    <source>
        <dbReference type="ARBA" id="ARBA00022840"/>
    </source>
</evidence>
<dbReference type="PANTHER" id="PTHR23117">
    <property type="entry name" value="GUANYLATE KINASE-RELATED"/>
    <property type="match status" value="1"/>
</dbReference>
<feature type="binding site" evidence="9">
    <location>
        <begin position="14"/>
        <end position="21"/>
    </location>
    <ligand>
        <name>ATP</name>
        <dbReference type="ChEBI" id="CHEBI:30616"/>
    </ligand>
</feature>
<sequence>MTATPRGQLFVISAPSGAGKTSLIKALRERRPELALSVSHTTRPRRDGEVNGEHYHFVDISQFEVMLAQEAFVEHAKVFDNYYGTSKAAISEELERGRDLILEIDWQGAAQVKKLFPEAIFIFILPPSSAELEKRLRNRASDDDEVIARRLAEARREMSECHWYDYLVINDAFEQALDELDALFTAAGLETDRQRERHPELIADLLGEVD</sequence>
<dbReference type="EC" id="2.7.4.8" evidence="2 9"/>
<evidence type="ECO:0000256" key="6">
    <source>
        <dbReference type="ARBA" id="ARBA00022777"/>
    </source>
</evidence>
<comment type="similarity">
    <text evidence="1 9">Belongs to the guanylate kinase family.</text>
</comment>
<evidence type="ECO:0000256" key="5">
    <source>
        <dbReference type="ARBA" id="ARBA00022741"/>
    </source>
</evidence>
<dbReference type="PANTHER" id="PTHR23117:SF13">
    <property type="entry name" value="GUANYLATE KINASE"/>
    <property type="match status" value="1"/>
</dbReference>
<feature type="domain" description="Guanylate kinase-like" evidence="10">
    <location>
        <begin position="7"/>
        <end position="185"/>
    </location>
</feature>
<evidence type="ECO:0000313" key="11">
    <source>
        <dbReference type="EMBL" id="QGT77412.1"/>
    </source>
</evidence>
<gene>
    <name evidence="9" type="primary">gmk</name>
    <name evidence="11" type="ORF">GM160_00130</name>
</gene>
<dbReference type="GO" id="GO:0004385">
    <property type="term" value="F:GMP kinase activity"/>
    <property type="evidence" value="ECO:0007669"/>
    <property type="project" value="UniProtKB-UniRule"/>
</dbReference>
<keyword evidence="6 9" id="KW-0418">Kinase</keyword>
<dbReference type="SUPFAM" id="SSF52540">
    <property type="entry name" value="P-loop containing nucleoside triphosphate hydrolases"/>
    <property type="match status" value="1"/>
</dbReference>
<evidence type="ECO:0000256" key="8">
    <source>
        <dbReference type="ARBA" id="ARBA00030128"/>
    </source>
</evidence>
<dbReference type="CDD" id="cd00071">
    <property type="entry name" value="GMPK"/>
    <property type="match status" value="1"/>
</dbReference>
<dbReference type="PROSITE" id="PS00856">
    <property type="entry name" value="GUANYLATE_KINASE_1"/>
    <property type="match status" value="1"/>
</dbReference>
<keyword evidence="7 9" id="KW-0067">ATP-binding</keyword>
<dbReference type="InterPro" id="IPR020590">
    <property type="entry name" value="Guanylate_kinase_CS"/>
</dbReference>
<evidence type="ECO:0000256" key="4">
    <source>
        <dbReference type="ARBA" id="ARBA00022679"/>
    </source>
</evidence>
<dbReference type="InterPro" id="IPR008144">
    <property type="entry name" value="Guanylate_kin-like_dom"/>
</dbReference>
<dbReference type="AlphaFoldDB" id="A0A6I6D7R6"/>
<evidence type="ECO:0000256" key="3">
    <source>
        <dbReference type="ARBA" id="ARBA00016296"/>
    </source>
</evidence>
<keyword evidence="4 9" id="KW-0808">Transferase</keyword>
<keyword evidence="12" id="KW-1185">Reference proteome</keyword>
<dbReference type="InterPro" id="IPR017665">
    <property type="entry name" value="Guanylate_kinase"/>
</dbReference>
<evidence type="ECO:0000259" key="10">
    <source>
        <dbReference type="PROSITE" id="PS50052"/>
    </source>
</evidence>
<dbReference type="NCBIfam" id="TIGR03263">
    <property type="entry name" value="guanyl_kin"/>
    <property type="match status" value="1"/>
</dbReference>
<dbReference type="RefSeq" id="WP_136867669.1">
    <property type="nucleotide sequence ID" value="NZ_CP046415.1"/>
</dbReference>
<comment type="subcellular location">
    <subcellularLocation>
        <location evidence="9">Cytoplasm</location>
    </subcellularLocation>
</comment>
<keyword evidence="5 9" id="KW-0547">Nucleotide-binding</keyword>
<dbReference type="FunFam" id="3.30.63.10:FF:000002">
    <property type="entry name" value="Guanylate kinase 1"/>
    <property type="match status" value="1"/>
</dbReference>